<evidence type="ECO:0000313" key="2">
    <source>
        <dbReference type="EMBL" id="OWQ55640.1"/>
    </source>
</evidence>
<name>A0A246HR90_STEMA</name>
<feature type="transmembrane region" description="Helical" evidence="1">
    <location>
        <begin position="106"/>
        <end position="126"/>
    </location>
</feature>
<dbReference type="Proteomes" id="UP000198157">
    <property type="component" value="Unassembled WGS sequence"/>
</dbReference>
<evidence type="ECO:0000313" key="3">
    <source>
        <dbReference type="Proteomes" id="UP000198157"/>
    </source>
</evidence>
<keyword evidence="1" id="KW-0472">Membrane</keyword>
<evidence type="ECO:0008006" key="4">
    <source>
        <dbReference type="Google" id="ProtNLM"/>
    </source>
</evidence>
<sequence>MSVTQEAALKASFAGTETDTLLELWANHERLDWAETILAAELAERGIAPAELASLASARGRLAAEKAVSARDTFVGYGLLGRACAVLLAVAASTMVGALFGKLMGTVAMLLVFLGYVAILAPRLVLQSRQRNGGAVAFVLAYQYLELGLLLVIVIGGMGWVVPRLLA</sequence>
<proteinExistence type="predicted"/>
<dbReference type="AlphaFoldDB" id="A0A246HR90"/>
<reference evidence="2 3" key="1">
    <citation type="submission" date="2017-06" db="EMBL/GenBank/DDBJ databases">
        <authorList>
            <person name="Kim H.J."/>
            <person name="Triplett B.A."/>
        </authorList>
    </citation>
    <scope>NUCLEOTIDE SEQUENCE [LARGE SCALE GENOMIC DNA]</scope>
    <source>
        <strain evidence="2 3">13146</strain>
    </source>
</reference>
<protein>
    <recommendedName>
        <fullName evidence="4">Transmembrane protein</fullName>
    </recommendedName>
</protein>
<evidence type="ECO:0000256" key="1">
    <source>
        <dbReference type="SAM" id="Phobius"/>
    </source>
</evidence>
<feature type="transmembrane region" description="Helical" evidence="1">
    <location>
        <begin position="138"/>
        <end position="162"/>
    </location>
</feature>
<keyword evidence="1" id="KW-1133">Transmembrane helix</keyword>
<feature type="transmembrane region" description="Helical" evidence="1">
    <location>
        <begin position="79"/>
        <end position="100"/>
    </location>
</feature>
<organism evidence="2 3">
    <name type="scientific">Stenotrophomonas maltophilia</name>
    <name type="common">Pseudomonas maltophilia</name>
    <name type="synonym">Xanthomonas maltophilia</name>
    <dbReference type="NCBI Taxonomy" id="40324"/>
    <lineage>
        <taxon>Bacteria</taxon>
        <taxon>Pseudomonadati</taxon>
        <taxon>Pseudomonadota</taxon>
        <taxon>Gammaproteobacteria</taxon>
        <taxon>Lysobacterales</taxon>
        <taxon>Lysobacteraceae</taxon>
        <taxon>Stenotrophomonas</taxon>
        <taxon>Stenotrophomonas maltophilia group</taxon>
    </lineage>
</organism>
<comment type="caution">
    <text evidence="2">The sequence shown here is derived from an EMBL/GenBank/DDBJ whole genome shotgun (WGS) entry which is preliminary data.</text>
</comment>
<accession>A0A246HR90</accession>
<dbReference type="EMBL" id="NIVS01000011">
    <property type="protein sequence ID" value="OWQ55640.1"/>
    <property type="molecule type" value="Genomic_DNA"/>
</dbReference>
<gene>
    <name evidence="2" type="ORF">CEE60_04955</name>
</gene>
<keyword evidence="1" id="KW-0812">Transmembrane</keyword>